<organism evidence="1 2">
    <name type="scientific">Fusarium sarcochroum</name>
    <dbReference type="NCBI Taxonomy" id="1208366"/>
    <lineage>
        <taxon>Eukaryota</taxon>
        <taxon>Fungi</taxon>
        <taxon>Dikarya</taxon>
        <taxon>Ascomycota</taxon>
        <taxon>Pezizomycotina</taxon>
        <taxon>Sordariomycetes</taxon>
        <taxon>Hypocreomycetidae</taxon>
        <taxon>Hypocreales</taxon>
        <taxon>Nectriaceae</taxon>
        <taxon>Fusarium</taxon>
        <taxon>Fusarium lateritium species complex</taxon>
    </lineage>
</organism>
<evidence type="ECO:0000313" key="1">
    <source>
        <dbReference type="EMBL" id="KAF4963440.1"/>
    </source>
</evidence>
<dbReference type="OrthoDB" id="5426988at2759"/>
<gene>
    <name evidence="1" type="ORF">FSARC_8537</name>
</gene>
<name>A0A8H4X6V4_9HYPO</name>
<reference evidence="1" key="1">
    <citation type="journal article" date="2020" name="BMC Genomics">
        <title>Correction to: Identification and distribution of gene clusters required for synthesis of sphingolipid metabolism inhibitors in diverse species of the filamentous fungus Fusarium.</title>
        <authorList>
            <person name="Kim H.S."/>
            <person name="Lohmar J.M."/>
            <person name="Busman M."/>
            <person name="Brown D.W."/>
            <person name="Naumann T.A."/>
            <person name="Divon H.H."/>
            <person name="Lysoe E."/>
            <person name="Uhlig S."/>
            <person name="Proctor R.H."/>
        </authorList>
    </citation>
    <scope>NUCLEOTIDE SEQUENCE</scope>
    <source>
        <strain evidence="1">NRRL 20472</strain>
    </source>
</reference>
<proteinExistence type="predicted"/>
<keyword evidence="2" id="KW-1185">Reference proteome</keyword>
<sequence>MTTTHNGPRPLPIIHLNAFPGTGKLAIAKELFLINRAATYASAYIFTDFQSSNDLGSATCEEYAACAKARGCDYIPITLHRDEELGLERLNISDRTPHGKLSNTEQERGSRHNGELYKIDEYDASLSLDITNLSVKEAATKIFEHLVRVSPVLRASQNVDVSDWMIF</sequence>
<evidence type="ECO:0000313" key="2">
    <source>
        <dbReference type="Proteomes" id="UP000622797"/>
    </source>
</evidence>
<accession>A0A8H4X6V4</accession>
<dbReference type="AlphaFoldDB" id="A0A8H4X6V4"/>
<protein>
    <submittedName>
        <fullName evidence="1">Uncharacterized protein</fullName>
    </submittedName>
</protein>
<dbReference type="Proteomes" id="UP000622797">
    <property type="component" value="Unassembled WGS sequence"/>
</dbReference>
<comment type="caution">
    <text evidence="1">The sequence shown here is derived from an EMBL/GenBank/DDBJ whole genome shotgun (WGS) entry which is preliminary data.</text>
</comment>
<reference evidence="1" key="2">
    <citation type="submission" date="2020-05" db="EMBL/GenBank/DDBJ databases">
        <authorList>
            <person name="Kim H.-S."/>
            <person name="Proctor R.H."/>
            <person name="Brown D.W."/>
        </authorList>
    </citation>
    <scope>NUCLEOTIDE SEQUENCE</scope>
    <source>
        <strain evidence="1">NRRL 20472</strain>
    </source>
</reference>
<dbReference type="EMBL" id="JABEXW010000472">
    <property type="protein sequence ID" value="KAF4963440.1"/>
    <property type="molecule type" value="Genomic_DNA"/>
</dbReference>